<evidence type="ECO:0000313" key="1">
    <source>
        <dbReference type="EMBL" id="RZI46829.1"/>
    </source>
</evidence>
<organism evidence="1 2">
    <name type="scientific">Candidatus Finniella inopinata</name>
    <dbReference type="NCBI Taxonomy" id="1696036"/>
    <lineage>
        <taxon>Bacteria</taxon>
        <taxon>Pseudomonadati</taxon>
        <taxon>Pseudomonadota</taxon>
        <taxon>Alphaproteobacteria</taxon>
        <taxon>Holosporales</taxon>
        <taxon>Candidatus Paracaedibacteraceae</taxon>
        <taxon>Candidatus Finniella</taxon>
    </lineage>
</organism>
<dbReference type="Proteomes" id="UP000293550">
    <property type="component" value="Unassembled WGS sequence"/>
</dbReference>
<keyword evidence="2" id="KW-1185">Reference proteome</keyword>
<dbReference type="EMBL" id="SCFB01000002">
    <property type="protein sequence ID" value="RZI46829.1"/>
    <property type="molecule type" value="Genomic_DNA"/>
</dbReference>
<name>A0A4Q7DKI4_9PROT</name>
<protein>
    <submittedName>
        <fullName evidence="1">Uncharacterized protein</fullName>
    </submittedName>
</protein>
<comment type="caution">
    <text evidence="1">The sequence shown here is derived from an EMBL/GenBank/DDBJ whole genome shotgun (WGS) entry which is preliminary data.</text>
</comment>
<sequence length="169" mass="18857">MSNLSQILSQIPGAGGNTMLHTIMANNNFDKSSDGSWTLGFARNYYQKFVTPIGDMFAVGNNAGWRPLAVAMYDRKEKHASLYYNTLNLEKQYAAYPGTTNTDDKKREWDFTNAVNSIPQDPTMIPSNPKQIRNKLPFQSYDDKDSHGGTATNASLIGYLHNHGYPGLQ</sequence>
<reference evidence="1 2" key="1">
    <citation type="submission" date="2018-10" db="EMBL/GenBank/DDBJ databases">
        <title>An updated phylogeny of the Alphaproteobacteria reveals that the parasitic Rickettsiales and Holosporales have independent origins.</title>
        <authorList>
            <person name="Munoz-Gomez S.A."/>
            <person name="Hess S."/>
            <person name="Burger G."/>
            <person name="Lang B.F."/>
            <person name="Susko E."/>
            <person name="Slamovits C.H."/>
            <person name="Roger A.J."/>
        </authorList>
    </citation>
    <scope>NUCLEOTIDE SEQUENCE [LARGE SCALE GENOMIC DNA]</scope>
    <source>
        <strain evidence="1">HOLO01</strain>
    </source>
</reference>
<gene>
    <name evidence="1" type="ORF">EQU50_00980</name>
</gene>
<proteinExistence type="predicted"/>
<evidence type="ECO:0000313" key="2">
    <source>
        <dbReference type="Proteomes" id="UP000293550"/>
    </source>
</evidence>
<accession>A0A4Q7DKI4</accession>
<dbReference type="AlphaFoldDB" id="A0A4Q7DKI4"/>